<dbReference type="HAMAP" id="MF_00122">
    <property type="entry name" value="GatC"/>
    <property type="match status" value="1"/>
</dbReference>
<dbReference type="GO" id="GO:0070681">
    <property type="term" value="P:glutaminyl-tRNAGln biosynthesis via transamidation"/>
    <property type="evidence" value="ECO:0007669"/>
    <property type="project" value="TreeGrafter"/>
</dbReference>
<comment type="subunit">
    <text evidence="2">Heterotrimer of A, B and C subunits.</text>
</comment>
<dbReference type="HOGENOM" id="CLU_105899_2_0_5"/>
<comment type="catalytic activity">
    <reaction evidence="2">
        <text>L-aspartyl-tRNA(Asn) + L-glutamine + ATP + H2O = L-asparaginyl-tRNA(Asn) + L-glutamate + ADP + phosphate + 2 H(+)</text>
        <dbReference type="Rhea" id="RHEA:14513"/>
        <dbReference type="Rhea" id="RHEA-COMP:9674"/>
        <dbReference type="Rhea" id="RHEA-COMP:9677"/>
        <dbReference type="ChEBI" id="CHEBI:15377"/>
        <dbReference type="ChEBI" id="CHEBI:15378"/>
        <dbReference type="ChEBI" id="CHEBI:29985"/>
        <dbReference type="ChEBI" id="CHEBI:30616"/>
        <dbReference type="ChEBI" id="CHEBI:43474"/>
        <dbReference type="ChEBI" id="CHEBI:58359"/>
        <dbReference type="ChEBI" id="CHEBI:78515"/>
        <dbReference type="ChEBI" id="CHEBI:78516"/>
        <dbReference type="ChEBI" id="CHEBI:456216"/>
    </reaction>
</comment>
<dbReference type="InterPro" id="IPR036113">
    <property type="entry name" value="Asp/Glu-ADT_sf_sub_c"/>
</dbReference>
<dbReference type="STRING" id="1215343.B488_09790"/>
<keyword evidence="1 2" id="KW-0436">Ligase</keyword>
<reference evidence="3 4" key="1">
    <citation type="journal article" date="2012" name="Stand. Genomic Sci.">
        <title>Complete genome sequence of Liberibacter crescens BT-1.</title>
        <authorList>
            <person name="Leonard M.T."/>
            <person name="Fagen J.R."/>
            <person name="Davis-Richardson A.G."/>
            <person name="Davis M.J."/>
            <person name="Triplett E.W."/>
        </authorList>
    </citation>
    <scope>NUCLEOTIDE SEQUENCE [LARGE SCALE GENOMIC DNA]</scope>
    <source>
        <strain evidence="3 4">BT-1</strain>
    </source>
</reference>
<evidence type="ECO:0000256" key="1">
    <source>
        <dbReference type="ARBA" id="ARBA00022598"/>
    </source>
</evidence>
<keyword evidence="4" id="KW-1185">Reference proteome</keyword>
<dbReference type="eggNOG" id="COG0721">
    <property type="taxonomic scope" value="Bacteria"/>
</dbReference>
<dbReference type="EMBL" id="CP003789">
    <property type="protein sequence ID" value="AGA64971.1"/>
    <property type="molecule type" value="Genomic_DNA"/>
</dbReference>
<protein>
    <recommendedName>
        <fullName evidence="2">Aspartyl/glutamyl-tRNA(Asn/Gln) amidotransferase subunit C</fullName>
        <shortName evidence="2">Asp/Glu-ADT subunit C</shortName>
        <ecNumber evidence="2">6.3.5.-</ecNumber>
    </recommendedName>
</protein>
<gene>
    <name evidence="2" type="primary">gatC</name>
    <name evidence="3" type="ordered locus">B488_09790</name>
</gene>
<sequence length="95" mass="10960">MSIDRHTIKHIARLARIGMTNDDIDYMAIQLENIVKFLDQISEVDVENVEPMVSVMPMKMKKRDDIITDGKKEKEVIFNAPAVQNNFFLVPKVVE</sequence>
<comment type="similarity">
    <text evidence="2">Belongs to the GatC family.</text>
</comment>
<dbReference type="RefSeq" id="WP_015273396.1">
    <property type="nucleotide sequence ID" value="NC_019907.1"/>
</dbReference>
<accession>L0EX73</accession>
<evidence type="ECO:0000313" key="4">
    <source>
        <dbReference type="Proteomes" id="UP000010799"/>
    </source>
</evidence>
<dbReference type="NCBIfam" id="TIGR00135">
    <property type="entry name" value="gatC"/>
    <property type="match status" value="1"/>
</dbReference>
<dbReference type="GO" id="GO:0016740">
    <property type="term" value="F:transferase activity"/>
    <property type="evidence" value="ECO:0007669"/>
    <property type="project" value="UniProtKB-KW"/>
</dbReference>
<name>L0EX73_LIBCB</name>
<dbReference type="Pfam" id="PF02686">
    <property type="entry name" value="GatC"/>
    <property type="match status" value="1"/>
</dbReference>
<dbReference type="InterPro" id="IPR003837">
    <property type="entry name" value="GatC"/>
</dbReference>
<dbReference type="PANTHER" id="PTHR15004">
    <property type="entry name" value="GLUTAMYL-TRNA(GLN) AMIDOTRANSFERASE SUBUNIT C, MITOCHONDRIAL"/>
    <property type="match status" value="1"/>
</dbReference>
<dbReference type="Proteomes" id="UP000010799">
    <property type="component" value="Chromosome"/>
</dbReference>
<dbReference type="PANTHER" id="PTHR15004:SF0">
    <property type="entry name" value="GLUTAMYL-TRNA(GLN) AMIDOTRANSFERASE SUBUNIT C, MITOCHONDRIAL"/>
    <property type="match status" value="1"/>
</dbReference>
<dbReference type="KEGG" id="lcc:B488_09790"/>
<proteinExistence type="inferred from homology"/>
<dbReference type="PATRIC" id="fig|1215343.11.peg.1007"/>
<keyword evidence="2" id="KW-0067">ATP-binding</keyword>
<dbReference type="GO" id="GO:0005524">
    <property type="term" value="F:ATP binding"/>
    <property type="evidence" value="ECO:0007669"/>
    <property type="project" value="UniProtKB-KW"/>
</dbReference>
<dbReference type="AlphaFoldDB" id="L0EX73"/>
<comment type="catalytic activity">
    <reaction evidence="2">
        <text>L-glutamyl-tRNA(Gln) + L-glutamine + ATP + H2O = L-glutaminyl-tRNA(Gln) + L-glutamate + ADP + phosphate + H(+)</text>
        <dbReference type="Rhea" id="RHEA:17521"/>
        <dbReference type="Rhea" id="RHEA-COMP:9681"/>
        <dbReference type="Rhea" id="RHEA-COMP:9684"/>
        <dbReference type="ChEBI" id="CHEBI:15377"/>
        <dbReference type="ChEBI" id="CHEBI:15378"/>
        <dbReference type="ChEBI" id="CHEBI:29985"/>
        <dbReference type="ChEBI" id="CHEBI:30616"/>
        <dbReference type="ChEBI" id="CHEBI:43474"/>
        <dbReference type="ChEBI" id="CHEBI:58359"/>
        <dbReference type="ChEBI" id="CHEBI:78520"/>
        <dbReference type="ChEBI" id="CHEBI:78521"/>
        <dbReference type="ChEBI" id="CHEBI:456216"/>
    </reaction>
</comment>
<dbReference type="EC" id="6.3.5.-" evidence="2"/>
<keyword evidence="2" id="KW-0547">Nucleotide-binding</keyword>
<dbReference type="GO" id="GO:0050566">
    <property type="term" value="F:asparaginyl-tRNA synthase (glutamine-hydrolyzing) activity"/>
    <property type="evidence" value="ECO:0007669"/>
    <property type="project" value="RHEA"/>
</dbReference>
<organism evidence="3 4">
    <name type="scientific">Liberibacter crescens (strain BT-1)</name>
    <dbReference type="NCBI Taxonomy" id="1215343"/>
    <lineage>
        <taxon>Bacteria</taxon>
        <taxon>Pseudomonadati</taxon>
        <taxon>Pseudomonadota</taxon>
        <taxon>Alphaproteobacteria</taxon>
        <taxon>Hyphomicrobiales</taxon>
        <taxon>Rhizobiaceae</taxon>
        <taxon>Liberibacter</taxon>
    </lineage>
</organism>
<dbReference type="GO" id="GO:0050567">
    <property type="term" value="F:glutaminyl-tRNA synthase (glutamine-hydrolyzing) activity"/>
    <property type="evidence" value="ECO:0007669"/>
    <property type="project" value="UniProtKB-UniRule"/>
</dbReference>
<evidence type="ECO:0000313" key="3">
    <source>
        <dbReference type="EMBL" id="AGA64971.1"/>
    </source>
</evidence>
<comment type="function">
    <text evidence="2">Allows the formation of correctly charged Asn-tRNA(Asn) or Gln-tRNA(Gln) through the transamidation of misacylated Asp-tRNA(Asn) or Glu-tRNA(Gln) in organisms which lack either or both of asparaginyl-tRNA or glutaminyl-tRNA synthetases. The reaction takes place in the presence of glutamine and ATP through an activated phospho-Asp-tRNA(Asn) or phospho-Glu-tRNA(Gln).</text>
</comment>
<keyword evidence="3" id="KW-0808">Transferase</keyword>
<dbReference type="GO" id="GO:0006412">
    <property type="term" value="P:translation"/>
    <property type="evidence" value="ECO:0007669"/>
    <property type="project" value="UniProtKB-UniRule"/>
</dbReference>
<dbReference type="Gene3D" id="1.10.20.60">
    <property type="entry name" value="Glu-tRNAGln amidotransferase C subunit, N-terminal domain"/>
    <property type="match status" value="1"/>
</dbReference>
<dbReference type="GO" id="GO:0006450">
    <property type="term" value="P:regulation of translational fidelity"/>
    <property type="evidence" value="ECO:0007669"/>
    <property type="project" value="InterPro"/>
</dbReference>
<evidence type="ECO:0000256" key="2">
    <source>
        <dbReference type="HAMAP-Rule" id="MF_00122"/>
    </source>
</evidence>
<keyword evidence="2" id="KW-0648">Protein biosynthesis</keyword>
<dbReference type="SUPFAM" id="SSF141000">
    <property type="entry name" value="Glu-tRNAGln amidotransferase C subunit"/>
    <property type="match status" value="1"/>
</dbReference>